<accession>A0ABN1N942</accession>
<keyword evidence="1" id="KW-0472">Membrane</keyword>
<keyword evidence="3" id="KW-1185">Reference proteome</keyword>
<keyword evidence="1" id="KW-0812">Transmembrane</keyword>
<evidence type="ECO:0000256" key="1">
    <source>
        <dbReference type="SAM" id="Phobius"/>
    </source>
</evidence>
<evidence type="ECO:0008006" key="4">
    <source>
        <dbReference type="Google" id="ProtNLM"/>
    </source>
</evidence>
<dbReference type="Proteomes" id="UP001499967">
    <property type="component" value="Unassembled WGS sequence"/>
</dbReference>
<reference evidence="2 3" key="1">
    <citation type="journal article" date="2019" name="Int. J. Syst. Evol. Microbiol.">
        <title>The Global Catalogue of Microorganisms (GCM) 10K type strain sequencing project: providing services to taxonomists for standard genome sequencing and annotation.</title>
        <authorList>
            <consortium name="The Broad Institute Genomics Platform"/>
            <consortium name="The Broad Institute Genome Sequencing Center for Infectious Disease"/>
            <person name="Wu L."/>
            <person name="Ma J."/>
        </authorList>
    </citation>
    <scope>NUCLEOTIDE SEQUENCE [LARGE SCALE GENOMIC DNA]</scope>
    <source>
        <strain evidence="2 3">JCM 11117</strain>
    </source>
</reference>
<name>A0ABN1N942_9PSEU</name>
<gene>
    <name evidence="2" type="ORF">GCM10009559_60230</name>
</gene>
<sequence>MVDVVRALADWWDAVELWLTQLPFGFQVVLATVVLVPLCWGTAVAADRAVDAAASRIAARRAARRP</sequence>
<evidence type="ECO:0000313" key="2">
    <source>
        <dbReference type="EMBL" id="GAA0898219.1"/>
    </source>
</evidence>
<keyword evidence="1" id="KW-1133">Transmembrane helix</keyword>
<feature type="transmembrane region" description="Helical" evidence="1">
    <location>
        <begin position="24"/>
        <end position="46"/>
    </location>
</feature>
<proteinExistence type="predicted"/>
<comment type="caution">
    <text evidence="2">The sequence shown here is derived from an EMBL/GenBank/DDBJ whole genome shotgun (WGS) entry which is preliminary data.</text>
</comment>
<protein>
    <recommendedName>
        <fullName evidence="4">Transmembrane protein</fullName>
    </recommendedName>
</protein>
<organism evidence="2 3">
    <name type="scientific">Pseudonocardia zijingensis</name>
    <dbReference type="NCBI Taxonomy" id="153376"/>
    <lineage>
        <taxon>Bacteria</taxon>
        <taxon>Bacillati</taxon>
        <taxon>Actinomycetota</taxon>
        <taxon>Actinomycetes</taxon>
        <taxon>Pseudonocardiales</taxon>
        <taxon>Pseudonocardiaceae</taxon>
        <taxon>Pseudonocardia</taxon>
    </lineage>
</organism>
<dbReference type="EMBL" id="BAAAHP010000194">
    <property type="protein sequence ID" value="GAA0898219.1"/>
    <property type="molecule type" value="Genomic_DNA"/>
</dbReference>
<evidence type="ECO:0000313" key="3">
    <source>
        <dbReference type="Proteomes" id="UP001499967"/>
    </source>
</evidence>